<organism evidence="2 3">
    <name type="scientific">Citrobacter freundii</name>
    <dbReference type="NCBI Taxonomy" id="546"/>
    <lineage>
        <taxon>Bacteria</taxon>
        <taxon>Pseudomonadati</taxon>
        <taxon>Pseudomonadota</taxon>
        <taxon>Gammaproteobacteria</taxon>
        <taxon>Enterobacterales</taxon>
        <taxon>Enterobacteriaceae</taxon>
        <taxon>Citrobacter</taxon>
        <taxon>Citrobacter freundii complex</taxon>
    </lineage>
</organism>
<accession>A0AAN4F059</accession>
<gene>
    <name evidence="2" type="ORF">P7U51_003490</name>
</gene>
<dbReference type="AlphaFoldDB" id="A0AAN4F059"/>
<dbReference type="Gene3D" id="2.60.40.1090">
    <property type="entry name" value="Fimbrial-type adhesion domain"/>
    <property type="match status" value="1"/>
</dbReference>
<dbReference type="EMBL" id="ABLGCN030000009">
    <property type="protein sequence ID" value="EMM7458944.1"/>
    <property type="molecule type" value="Genomic_DNA"/>
</dbReference>
<feature type="chain" id="PRO_5043037325" evidence="1">
    <location>
        <begin position="32"/>
        <end position="179"/>
    </location>
</feature>
<evidence type="ECO:0000313" key="2">
    <source>
        <dbReference type="EMBL" id="EMM7458944.1"/>
    </source>
</evidence>
<dbReference type="GO" id="GO:0007155">
    <property type="term" value="P:cell adhesion"/>
    <property type="evidence" value="ECO:0007669"/>
    <property type="project" value="InterPro"/>
</dbReference>
<proteinExistence type="predicted"/>
<comment type="caution">
    <text evidence="2">The sequence shown here is derived from an EMBL/GenBank/DDBJ whole genome shotgun (WGS) entry which is preliminary data.</text>
</comment>
<name>A0AAN4F059_CITFR</name>
<dbReference type="Proteomes" id="UP001169574">
    <property type="component" value="Unassembled WGS sequence"/>
</dbReference>
<evidence type="ECO:0000256" key="1">
    <source>
        <dbReference type="SAM" id="SignalP"/>
    </source>
</evidence>
<reference evidence="2" key="1">
    <citation type="submission" date="2024-02" db="EMBL/GenBank/DDBJ databases">
        <authorList>
            <consortium name="Clinical and Environmental Microbiology Branch: Whole genome sequencing antimicrobial resistance pathogens in the healthcare setting"/>
        </authorList>
    </citation>
    <scope>NUCLEOTIDE SEQUENCE</scope>
    <source>
        <strain evidence="2">Whole organism</strain>
    </source>
</reference>
<dbReference type="InterPro" id="IPR036937">
    <property type="entry name" value="Adhesion_dom_fimbrial_sf"/>
</dbReference>
<feature type="signal peptide" evidence="1">
    <location>
        <begin position="1"/>
        <end position="31"/>
    </location>
</feature>
<keyword evidence="1" id="KW-0732">Signal</keyword>
<protein>
    <submittedName>
        <fullName evidence="2">Type 1 fimbrial protein</fullName>
    </submittedName>
</protein>
<dbReference type="InterPro" id="IPR008966">
    <property type="entry name" value="Adhesion_dom_sf"/>
</dbReference>
<dbReference type="SUPFAM" id="SSF49401">
    <property type="entry name" value="Bacterial adhesins"/>
    <property type="match status" value="1"/>
</dbReference>
<sequence>MNVIMNTTLTAVRYSLPAIMLAAMLPSSAMAATSGSSTITGTIVANPCTVTVPPTVTLGNLIAGTTNDKTSFNVGVTCTNTNSNYLVYASLGAKGENAGSDTVNMAVGGSVPSSNKTTLQLLKGTSAIKLDGTGSTVDNAAFCTGNDSQTCALKAKVVVPAAATTGTAEAIIGFTLRYS</sequence>
<dbReference type="GO" id="GO:0009289">
    <property type="term" value="C:pilus"/>
    <property type="evidence" value="ECO:0007669"/>
    <property type="project" value="InterPro"/>
</dbReference>
<evidence type="ECO:0000313" key="3">
    <source>
        <dbReference type="Proteomes" id="UP001169574"/>
    </source>
</evidence>